<dbReference type="CDD" id="cd08422">
    <property type="entry name" value="PBP2_CrgA_like"/>
    <property type="match status" value="1"/>
</dbReference>
<dbReference type="EMBL" id="WEHX01000118">
    <property type="protein sequence ID" value="KAB7653790.1"/>
    <property type="molecule type" value="Genomic_DNA"/>
</dbReference>
<evidence type="ECO:0000313" key="6">
    <source>
        <dbReference type="EMBL" id="KAB7653790.1"/>
    </source>
</evidence>
<dbReference type="PROSITE" id="PS50931">
    <property type="entry name" value="HTH_LYSR"/>
    <property type="match status" value="1"/>
</dbReference>
<evidence type="ECO:0000256" key="3">
    <source>
        <dbReference type="ARBA" id="ARBA00023125"/>
    </source>
</evidence>
<reference evidence="6 7" key="1">
    <citation type="submission" date="2019-10" db="EMBL/GenBank/DDBJ databases">
        <title>Genome diversity of Sutterella seckii.</title>
        <authorList>
            <person name="Chaplin A.V."/>
            <person name="Sokolova S.R."/>
            <person name="Mosin K.A."/>
            <person name="Ivanova E.L."/>
            <person name="Kochetkova T.O."/>
            <person name="Goltsov A.Y."/>
            <person name="Trofimov D.Y."/>
            <person name="Efimov B.A."/>
        </authorList>
    </citation>
    <scope>NUCLEOTIDE SEQUENCE [LARGE SCALE GENOMIC DNA]</scope>
    <source>
        <strain evidence="6 7">ASD393</strain>
    </source>
</reference>
<keyword evidence="3" id="KW-0238">DNA-binding</keyword>
<dbReference type="InterPro" id="IPR036388">
    <property type="entry name" value="WH-like_DNA-bd_sf"/>
</dbReference>
<dbReference type="InterPro" id="IPR058163">
    <property type="entry name" value="LysR-type_TF_proteobact-type"/>
</dbReference>
<evidence type="ECO:0000256" key="4">
    <source>
        <dbReference type="ARBA" id="ARBA00023163"/>
    </source>
</evidence>
<keyword evidence="4" id="KW-0804">Transcription</keyword>
<dbReference type="AlphaFoldDB" id="A0A6I1EV77"/>
<proteinExistence type="inferred from homology"/>
<evidence type="ECO:0000313" key="7">
    <source>
        <dbReference type="Proteomes" id="UP000430564"/>
    </source>
</evidence>
<feature type="domain" description="HTH lysR-type" evidence="5">
    <location>
        <begin position="5"/>
        <end position="62"/>
    </location>
</feature>
<keyword evidence="2" id="KW-0805">Transcription regulation</keyword>
<dbReference type="InterPro" id="IPR036390">
    <property type="entry name" value="WH_DNA-bd_sf"/>
</dbReference>
<organism evidence="6 7">
    <name type="scientific">Sutterella seckii</name>
    <dbReference type="NCBI Taxonomy" id="1944635"/>
    <lineage>
        <taxon>Bacteria</taxon>
        <taxon>Pseudomonadati</taxon>
        <taxon>Pseudomonadota</taxon>
        <taxon>Betaproteobacteria</taxon>
        <taxon>Burkholderiales</taxon>
        <taxon>Sutterellaceae</taxon>
        <taxon>Sutterella</taxon>
    </lineage>
</organism>
<dbReference type="Pfam" id="PF00126">
    <property type="entry name" value="HTH_1"/>
    <property type="match status" value="1"/>
</dbReference>
<evidence type="ECO:0000259" key="5">
    <source>
        <dbReference type="PROSITE" id="PS50931"/>
    </source>
</evidence>
<dbReference type="GO" id="GO:0003700">
    <property type="term" value="F:DNA-binding transcription factor activity"/>
    <property type="evidence" value="ECO:0007669"/>
    <property type="project" value="InterPro"/>
</dbReference>
<name>A0A6I1EV77_9BURK</name>
<comment type="similarity">
    <text evidence="1">Belongs to the LysR transcriptional regulatory family.</text>
</comment>
<dbReference type="SUPFAM" id="SSF46785">
    <property type="entry name" value="Winged helix' DNA-binding domain"/>
    <property type="match status" value="1"/>
</dbReference>
<evidence type="ECO:0000256" key="2">
    <source>
        <dbReference type="ARBA" id="ARBA00023015"/>
    </source>
</evidence>
<gene>
    <name evidence="6" type="ORF">GBM95_10740</name>
</gene>
<dbReference type="Gene3D" id="3.40.190.290">
    <property type="match status" value="1"/>
</dbReference>
<accession>A0A6I1EV77</accession>
<sequence length="328" mass="36523">MPKTDDLSAWRQFLCFARTGTLSAAAKALETEPSSLSRAIAGLEKALGTELIQHNSRPLRLTPAGKTAQKRMETILRAHDSLMTSLMDANRTLDGSIRLSSAPGFASRRLTPLLSEFQKAHPEIRIEILSGLQEAELKKGLCEVATLTGEPKTSGLVYMSRGRNVYLPVASPGYIRRYGMPVNPEDLKLHTGYIYNGPVRSETRVLFRGTREAPVQFARSIRSTDILAIRNALLSDMGVAVDMPLVQIAEDIADGRLVPVLPGWFHPPVECFIATNRDAWHQKRVRVFLEWYALAMQTLFFSYEEKVSPIVGLPPDVGHPDRNKIFRS</sequence>
<dbReference type="PANTHER" id="PTHR30537">
    <property type="entry name" value="HTH-TYPE TRANSCRIPTIONAL REGULATOR"/>
    <property type="match status" value="1"/>
</dbReference>
<dbReference type="InterPro" id="IPR005119">
    <property type="entry name" value="LysR_subst-bd"/>
</dbReference>
<comment type="caution">
    <text evidence="6">The sequence shown here is derived from an EMBL/GenBank/DDBJ whole genome shotgun (WGS) entry which is preliminary data.</text>
</comment>
<evidence type="ECO:0000256" key="1">
    <source>
        <dbReference type="ARBA" id="ARBA00009437"/>
    </source>
</evidence>
<dbReference type="OrthoDB" id="8885940at2"/>
<dbReference type="InterPro" id="IPR000847">
    <property type="entry name" value="LysR_HTH_N"/>
</dbReference>
<dbReference type="Proteomes" id="UP000430564">
    <property type="component" value="Unassembled WGS sequence"/>
</dbReference>
<dbReference type="Pfam" id="PF03466">
    <property type="entry name" value="LysR_substrate"/>
    <property type="match status" value="1"/>
</dbReference>
<dbReference type="PANTHER" id="PTHR30537:SF3">
    <property type="entry name" value="TRANSCRIPTIONAL REGULATORY PROTEIN"/>
    <property type="match status" value="1"/>
</dbReference>
<dbReference type="GO" id="GO:0006351">
    <property type="term" value="P:DNA-templated transcription"/>
    <property type="evidence" value="ECO:0007669"/>
    <property type="project" value="TreeGrafter"/>
</dbReference>
<protein>
    <submittedName>
        <fullName evidence="6">LysR family transcriptional regulator</fullName>
    </submittedName>
</protein>
<dbReference type="GO" id="GO:0043565">
    <property type="term" value="F:sequence-specific DNA binding"/>
    <property type="evidence" value="ECO:0007669"/>
    <property type="project" value="TreeGrafter"/>
</dbReference>
<dbReference type="Gene3D" id="1.10.10.10">
    <property type="entry name" value="Winged helix-like DNA-binding domain superfamily/Winged helix DNA-binding domain"/>
    <property type="match status" value="1"/>
</dbReference>
<dbReference type="SUPFAM" id="SSF53850">
    <property type="entry name" value="Periplasmic binding protein-like II"/>
    <property type="match status" value="1"/>
</dbReference>